<dbReference type="RefSeq" id="WP_300952773.1">
    <property type="nucleotide sequence ID" value="NZ_JAUHJQ010000004.1"/>
</dbReference>
<keyword evidence="3" id="KW-1185">Reference proteome</keyword>
<name>A0ABT8FGC0_9ACTN</name>
<feature type="transmembrane region" description="Helical" evidence="1">
    <location>
        <begin position="28"/>
        <end position="49"/>
    </location>
</feature>
<evidence type="ECO:0000313" key="3">
    <source>
        <dbReference type="Proteomes" id="UP001168620"/>
    </source>
</evidence>
<keyword evidence="1" id="KW-1133">Transmembrane helix</keyword>
<keyword evidence="1" id="KW-0812">Transmembrane</keyword>
<evidence type="ECO:0000256" key="1">
    <source>
        <dbReference type="SAM" id="Phobius"/>
    </source>
</evidence>
<dbReference type="EMBL" id="JAUHJQ010000004">
    <property type="protein sequence ID" value="MDN4173654.1"/>
    <property type="molecule type" value="Genomic_DNA"/>
</dbReference>
<reference evidence="2" key="1">
    <citation type="submission" date="2023-06" db="EMBL/GenBank/DDBJ databases">
        <title>Draft genome sequence of Nocardioides sp. SOB77.</title>
        <authorList>
            <person name="Zhang G."/>
        </authorList>
    </citation>
    <scope>NUCLEOTIDE SEQUENCE</scope>
    <source>
        <strain evidence="2">SOB77</strain>
    </source>
</reference>
<sequence>MRLLRTVVTVLTALAASCFVHLATSVGLSWWEAGLLPAAALGLVLVLLWT</sequence>
<accession>A0ABT8FGC0</accession>
<dbReference type="PROSITE" id="PS51257">
    <property type="entry name" value="PROKAR_LIPOPROTEIN"/>
    <property type="match status" value="1"/>
</dbReference>
<proteinExistence type="predicted"/>
<dbReference type="Proteomes" id="UP001168620">
    <property type="component" value="Unassembled WGS sequence"/>
</dbReference>
<protein>
    <submittedName>
        <fullName evidence="2">Uncharacterized protein</fullName>
    </submittedName>
</protein>
<comment type="caution">
    <text evidence="2">The sequence shown here is derived from an EMBL/GenBank/DDBJ whole genome shotgun (WGS) entry which is preliminary data.</text>
</comment>
<evidence type="ECO:0000313" key="2">
    <source>
        <dbReference type="EMBL" id="MDN4173654.1"/>
    </source>
</evidence>
<keyword evidence="1" id="KW-0472">Membrane</keyword>
<organism evidence="2 3">
    <name type="scientific">Nocardioides oceani</name>
    <dbReference type="NCBI Taxonomy" id="3058369"/>
    <lineage>
        <taxon>Bacteria</taxon>
        <taxon>Bacillati</taxon>
        <taxon>Actinomycetota</taxon>
        <taxon>Actinomycetes</taxon>
        <taxon>Propionibacteriales</taxon>
        <taxon>Nocardioidaceae</taxon>
        <taxon>Nocardioides</taxon>
    </lineage>
</organism>
<gene>
    <name evidence="2" type="ORF">QWY28_11905</name>
</gene>